<dbReference type="InterPro" id="IPR036852">
    <property type="entry name" value="Peptidase_S8/S53_dom_sf"/>
</dbReference>
<dbReference type="InterPro" id="IPR023827">
    <property type="entry name" value="Peptidase_S8_Asp-AS"/>
</dbReference>
<evidence type="ECO:0000256" key="5">
    <source>
        <dbReference type="PROSITE-ProRule" id="PRU01240"/>
    </source>
</evidence>
<dbReference type="InterPro" id="IPR050131">
    <property type="entry name" value="Peptidase_S8_subtilisin-like"/>
</dbReference>
<dbReference type="EMBL" id="FNET01000007">
    <property type="protein sequence ID" value="SDK74806.1"/>
    <property type="molecule type" value="Genomic_DNA"/>
</dbReference>
<dbReference type="Pfam" id="PF00082">
    <property type="entry name" value="Peptidase_S8"/>
    <property type="match status" value="1"/>
</dbReference>
<dbReference type="InterPro" id="IPR015500">
    <property type="entry name" value="Peptidase_S8_subtilisin-rel"/>
</dbReference>
<feature type="active site" description="Charge relay system" evidence="5">
    <location>
        <position position="150"/>
    </location>
</feature>
<evidence type="ECO:0000256" key="2">
    <source>
        <dbReference type="ARBA" id="ARBA00022670"/>
    </source>
</evidence>
<evidence type="ECO:0000256" key="3">
    <source>
        <dbReference type="ARBA" id="ARBA00022801"/>
    </source>
</evidence>
<feature type="active site" description="Charge relay system" evidence="5">
    <location>
        <position position="192"/>
    </location>
</feature>
<dbReference type="PROSITE" id="PS51892">
    <property type="entry name" value="SUBTILASE"/>
    <property type="match status" value="1"/>
</dbReference>
<dbReference type="GO" id="GO:0006508">
    <property type="term" value="P:proteolysis"/>
    <property type="evidence" value="ECO:0007669"/>
    <property type="project" value="UniProtKB-KW"/>
</dbReference>
<proteinExistence type="inferred from homology"/>
<dbReference type="PANTHER" id="PTHR43806:SF11">
    <property type="entry name" value="CEREVISIN-RELATED"/>
    <property type="match status" value="1"/>
</dbReference>
<dbReference type="PRINTS" id="PR00723">
    <property type="entry name" value="SUBTILISIN"/>
</dbReference>
<keyword evidence="3 5" id="KW-0378">Hydrolase</keyword>
<dbReference type="PROSITE" id="PS00138">
    <property type="entry name" value="SUBTILASE_SER"/>
    <property type="match status" value="1"/>
</dbReference>
<keyword evidence="2 5" id="KW-0645">Protease</keyword>
<evidence type="ECO:0000313" key="9">
    <source>
        <dbReference type="Proteomes" id="UP000199682"/>
    </source>
</evidence>
<feature type="active site" description="Charge relay system" evidence="5">
    <location>
        <position position="356"/>
    </location>
</feature>
<keyword evidence="4 5" id="KW-0720">Serine protease</keyword>
<evidence type="ECO:0000313" key="8">
    <source>
        <dbReference type="EMBL" id="SDK74806.1"/>
    </source>
</evidence>
<dbReference type="InterPro" id="IPR000209">
    <property type="entry name" value="Peptidase_S8/S53_dom"/>
</dbReference>
<evidence type="ECO:0000256" key="4">
    <source>
        <dbReference type="ARBA" id="ARBA00022825"/>
    </source>
</evidence>
<feature type="domain" description="Peptidase S8/S53" evidence="7">
    <location>
        <begin position="143"/>
        <end position="370"/>
    </location>
</feature>
<comment type="similarity">
    <text evidence="1 5 6">Belongs to the peptidase S8 family.</text>
</comment>
<dbReference type="SUPFAM" id="SSF52743">
    <property type="entry name" value="Subtilisin-like"/>
    <property type="match status" value="1"/>
</dbReference>
<dbReference type="Proteomes" id="UP000199682">
    <property type="component" value="Unassembled WGS sequence"/>
</dbReference>
<dbReference type="AlphaFoldDB" id="A0A1G9EFC4"/>
<dbReference type="Gene3D" id="3.40.50.200">
    <property type="entry name" value="Peptidase S8/S53 domain"/>
    <property type="match status" value="1"/>
</dbReference>
<evidence type="ECO:0000256" key="1">
    <source>
        <dbReference type="ARBA" id="ARBA00011073"/>
    </source>
</evidence>
<gene>
    <name evidence="8" type="ORF">SAMN04488074_10729</name>
</gene>
<dbReference type="InterPro" id="IPR023828">
    <property type="entry name" value="Peptidase_S8_Ser-AS"/>
</dbReference>
<dbReference type="PANTHER" id="PTHR43806">
    <property type="entry name" value="PEPTIDASE S8"/>
    <property type="match status" value="1"/>
</dbReference>
<name>A0A1G9EFC4_9PSEU</name>
<reference evidence="9" key="1">
    <citation type="submission" date="2016-10" db="EMBL/GenBank/DDBJ databases">
        <authorList>
            <person name="Varghese N."/>
            <person name="Submissions S."/>
        </authorList>
    </citation>
    <scope>NUCLEOTIDE SEQUENCE [LARGE SCALE GENOMIC DNA]</scope>
    <source>
        <strain evidence="9">DSM 44796</strain>
    </source>
</reference>
<dbReference type="PROSITE" id="PS00136">
    <property type="entry name" value="SUBTILASE_ASP"/>
    <property type="match status" value="1"/>
</dbReference>
<accession>A0A1G9EFC4</accession>
<evidence type="ECO:0000256" key="6">
    <source>
        <dbReference type="RuleBase" id="RU003355"/>
    </source>
</evidence>
<organism evidence="8 9">
    <name type="scientific">Lentzea albidocapillata subsp. violacea</name>
    <dbReference type="NCBI Taxonomy" id="128104"/>
    <lineage>
        <taxon>Bacteria</taxon>
        <taxon>Bacillati</taxon>
        <taxon>Actinomycetota</taxon>
        <taxon>Actinomycetes</taxon>
        <taxon>Pseudonocardiales</taxon>
        <taxon>Pseudonocardiaceae</taxon>
        <taxon>Lentzea</taxon>
    </lineage>
</organism>
<dbReference type="GO" id="GO:0004252">
    <property type="term" value="F:serine-type endopeptidase activity"/>
    <property type="evidence" value="ECO:0007669"/>
    <property type="project" value="UniProtKB-UniRule"/>
</dbReference>
<evidence type="ECO:0000259" key="7">
    <source>
        <dbReference type="Pfam" id="PF00082"/>
    </source>
</evidence>
<protein>
    <submittedName>
        <fullName evidence="8">Subtilase family protein</fullName>
    </submittedName>
</protein>
<sequence length="399" mass="43330">MSKTPASAELYQRAFLQLIAEDKTISFHAERGREFLYRPGQLLVGAEDQQRVVEKLRENNIIARPGEGFAGLARLTLPNNEEDIPRIVRLLRDQRNWPNERVPLVQPHHVIVGHGGLVMGNPGDRPYPADPVSAPKFDERLRDVRVGIVDTGISSDADSEHSEWFDGRYAKEADDVDAAYSSGDNFALQGGHGTFVAGVIQNAAPGVTFDPEIGLDPNGFGDEERVCRKITELGQHKINLLNLSLGCFTADDVASEPLRRTIEALPADIVVVASAGNQGTQRPSWPAALCGVTAVAAAQQERDGSISPAFYSNWGHWVDACAIGNRASTYLKGEWQLPGEAAATPFALWAYWYGTSFAAPLVTGRIAATMVSDGIDARQARDKLLAGPEFHSGYGVFVK</sequence>